<name>A0A1J1HHF0_9DIPT</name>
<evidence type="ECO:0000313" key="1">
    <source>
        <dbReference type="EMBL" id="CRK87456.1"/>
    </source>
</evidence>
<proteinExistence type="predicted"/>
<accession>A0A1J1HHF0</accession>
<organism evidence="1 2">
    <name type="scientific">Clunio marinus</name>
    <dbReference type="NCBI Taxonomy" id="568069"/>
    <lineage>
        <taxon>Eukaryota</taxon>
        <taxon>Metazoa</taxon>
        <taxon>Ecdysozoa</taxon>
        <taxon>Arthropoda</taxon>
        <taxon>Hexapoda</taxon>
        <taxon>Insecta</taxon>
        <taxon>Pterygota</taxon>
        <taxon>Neoptera</taxon>
        <taxon>Endopterygota</taxon>
        <taxon>Diptera</taxon>
        <taxon>Nematocera</taxon>
        <taxon>Chironomoidea</taxon>
        <taxon>Chironomidae</taxon>
        <taxon>Clunio</taxon>
    </lineage>
</organism>
<keyword evidence="2" id="KW-1185">Reference proteome</keyword>
<gene>
    <name evidence="1" type="ORF">CLUMA_CG001257</name>
</gene>
<dbReference type="Proteomes" id="UP000183832">
    <property type="component" value="Unassembled WGS sequence"/>
</dbReference>
<dbReference type="AlphaFoldDB" id="A0A1J1HHF0"/>
<sequence length="165" mass="19381">MINIEEADTFYKSLLELQINASQYYDQNKKPCGKFCSSEFRLYKNHDTHENFEIGKSKKHTTKVGQLRKEKNMKWKIKTEKACKHVIYGAVTGSSRNTNHNTGGCEGEKFCMGEDLKNHSRQRPSRGYVGLKTMCFNFFYDLRRAMRVFPDDYNKQNCLLLNFIH</sequence>
<dbReference type="EMBL" id="CVRI01000004">
    <property type="protein sequence ID" value="CRK87456.1"/>
    <property type="molecule type" value="Genomic_DNA"/>
</dbReference>
<protein>
    <submittedName>
        <fullName evidence="1">CLUMA_CG001257, isoform A</fullName>
    </submittedName>
</protein>
<reference evidence="1 2" key="1">
    <citation type="submission" date="2015-04" db="EMBL/GenBank/DDBJ databases">
        <authorList>
            <person name="Syromyatnikov M.Y."/>
            <person name="Popov V.N."/>
        </authorList>
    </citation>
    <scope>NUCLEOTIDE SEQUENCE [LARGE SCALE GENOMIC DNA]</scope>
</reference>
<evidence type="ECO:0000313" key="2">
    <source>
        <dbReference type="Proteomes" id="UP000183832"/>
    </source>
</evidence>